<evidence type="ECO:0000313" key="2">
    <source>
        <dbReference type="EMBL" id="SHE64305.1"/>
    </source>
</evidence>
<dbReference type="RefSeq" id="WP_073192702.1">
    <property type="nucleotide sequence ID" value="NZ_FQTW01000003.1"/>
</dbReference>
<dbReference type="Gene3D" id="3.40.50.150">
    <property type="entry name" value="Vaccinia Virus protein VP39"/>
    <property type="match status" value="1"/>
</dbReference>
<sequence length="261" mass="30313">MNLIFDLGANEGGNLKYYLSKASKVVAVEANPKLCNIIKSNFKDEIDSGKLILVENCLTINYENKPVTFYTNKYETGLGRFTIPDNNLMDYEEIIVKSISYKSLIDQFGHPDFVKIDLEGYDKIILNYLIEKELLPKYLQFENQGLDYLKKIISLGIYKSFNIVSFYNFSKIYNATKLRTAGPFGLDVKSPWISKSKILKLYQSLPHSWIDIHLSNENLIYKDEIDFKFYKYRPSVLTLIKRSIPSKFKSNIKALINYRNN</sequence>
<keyword evidence="2" id="KW-0808">Transferase</keyword>
<proteinExistence type="predicted"/>
<dbReference type="EMBL" id="FQTW01000003">
    <property type="protein sequence ID" value="SHE64305.1"/>
    <property type="molecule type" value="Genomic_DNA"/>
</dbReference>
<dbReference type="STRING" id="1155689.SAMN05444278_103260"/>
<evidence type="ECO:0000313" key="3">
    <source>
        <dbReference type="Proteomes" id="UP000184462"/>
    </source>
</evidence>
<dbReference type="GO" id="GO:0032259">
    <property type="term" value="P:methylation"/>
    <property type="evidence" value="ECO:0007669"/>
    <property type="project" value="UniProtKB-KW"/>
</dbReference>
<dbReference type="GO" id="GO:0008168">
    <property type="term" value="F:methyltransferase activity"/>
    <property type="evidence" value="ECO:0007669"/>
    <property type="project" value="UniProtKB-KW"/>
</dbReference>
<feature type="domain" description="Methyltransferase FkbM" evidence="1">
    <location>
        <begin position="6"/>
        <end position="130"/>
    </location>
</feature>
<organism evidence="2 3">
    <name type="scientific">Psychroflexus salarius</name>
    <dbReference type="NCBI Taxonomy" id="1155689"/>
    <lineage>
        <taxon>Bacteria</taxon>
        <taxon>Pseudomonadati</taxon>
        <taxon>Bacteroidota</taxon>
        <taxon>Flavobacteriia</taxon>
        <taxon>Flavobacteriales</taxon>
        <taxon>Flavobacteriaceae</taxon>
        <taxon>Psychroflexus</taxon>
    </lineage>
</organism>
<dbReference type="InterPro" id="IPR006342">
    <property type="entry name" value="FkbM_mtfrase"/>
</dbReference>
<accession>A0A1M4V5T3</accession>
<name>A0A1M4V5T3_9FLAO</name>
<dbReference type="SUPFAM" id="SSF53335">
    <property type="entry name" value="S-adenosyl-L-methionine-dependent methyltransferases"/>
    <property type="match status" value="1"/>
</dbReference>
<dbReference type="Pfam" id="PF05050">
    <property type="entry name" value="Methyltransf_21"/>
    <property type="match status" value="1"/>
</dbReference>
<evidence type="ECO:0000259" key="1">
    <source>
        <dbReference type="Pfam" id="PF05050"/>
    </source>
</evidence>
<dbReference type="NCBIfam" id="TIGR01444">
    <property type="entry name" value="fkbM_fam"/>
    <property type="match status" value="1"/>
</dbReference>
<gene>
    <name evidence="2" type="ORF">SAMN05444278_103260</name>
</gene>
<dbReference type="AlphaFoldDB" id="A0A1M4V5T3"/>
<dbReference type="Proteomes" id="UP000184462">
    <property type="component" value="Unassembled WGS sequence"/>
</dbReference>
<keyword evidence="3" id="KW-1185">Reference proteome</keyword>
<dbReference type="OrthoDB" id="9812600at2"/>
<reference evidence="2 3" key="1">
    <citation type="submission" date="2016-11" db="EMBL/GenBank/DDBJ databases">
        <authorList>
            <person name="Jaros S."/>
            <person name="Januszkiewicz K."/>
            <person name="Wedrychowicz H."/>
        </authorList>
    </citation>
    <scope>NUCLEOTIDE SEQUENCE [LARGE SCALE GENOMIC DNA]</scope>
    <source>
        <strain evidence="2 3">DSM 25661</strain>
    </source>
</reference>
<protein>
    <submittedName>
        <fullName evidence="2">Methyltransferase, FkbM family</fullName>
    </submittedName>
</protein>
<keyword evidence="2" id="KW-0489">Methyltransferase</keyword>
<dbReference type="InterPro" id="IPR029063">
    <property type="entry name" value="SAM-dependent_MTases_sf"/>
</dbReference>